<gene>
    <name evidence="3" type="ORF">DD235_07510</name>
</gene>
<reference evidence="4" key="1">
    <citation type="submission" date="2018-05" db="EMBL/GenBank/DDBJ databases">
        <authorList>
            <person name="Li Y."/>
        </authorList>
    </citation>
    <scope>NUCLEOTIDE SEQUENCE [LARGE SCALE GENOMIC DNA]</scope>
    <source>
        <strain evidence="4">3d-2-2</strain>
    </source>
</reference>
<dbReference type="Pfam" id="PF06804">
    <property type="entry name" value="Lipoprotein_18"/>
    <property type="match status" value="1"/>
</dbReference>
<dbReference type="Proteomes" id="UP000245212">
    <property type="component" value="Unassembled WGS sequence"/>
</dbReference>
<evidence type="ECO:0000313" key="3">
    <source>
        <dbReference type="EMBL" id="PWF24137.1"/>
    </source>
</evidence>
<keyword evidence="4" id="KW-1185">Reference proteome</keyword>
<evidence type="ECO:0000256" key="1">
    <source>
        <dbReference type="SAM" id="MobiDB-lite"/>
    </source>
</evidence>
<proteinExistence type="predicted"/>
<dbReference type="InterPro" id="IPR010653">
    <property type="entry name" value="NlpB/DapX"/>
</dbReference>
<evidence type="ECO:0008006" key="5">
    <source>
        <dbReference type="Google" id="ProtNLM"/>
    </source>
</evidence>
<dbReference type="EMBL" id="QETA01000002">
    <property type="protein sequence ID" value="PWF24137.1"/>
    <property type="molecule type" value="Genomic_DNA"/>
</dbReference>
<dbReference type="InterPro" id="IPR042268">
    <property type="entry name" value="BamC_C"/>
</dbReference>
<organism evidence="3 4">
    <name type="scientific">Corticimicrobacter populi</name>
    <dbReference type="NCBI Taxonomy" id="2175229"/>
    <lineage>
        <taxon>Bacteria</taxon>
        <taxon>Pseudomonadati</taxon>
        <taxon>Pseudomonadota</taxon>
        <taxon>Betaproteobacteria</taxon>
        <taxon>Burkholderiales</taxon>
        <taxon>Alcaligenaceae</taxon>
        <taxon>Corticimicrobacter</taxon>
    </lineage>
</organism>
<keyword evidence="2" id="KW-0732">Signal</keyword>
<evidence type="ECO:0000256" key="2">
    <source>
        <dbReference type="SAM" id="SignalP"/>
    </source>
</evidence>
<name>A0A2V1K3K1_9BURK</name>
<dbReference type="PROSITE" id="PS51257">
    <property type="entry name" value="PROKAR_LIPOPROTEIN"/>
    <property type="match status" value="1"/>
</dbReference>
<evidence type="ECO:0000313" key="4">
    <source>
        <dbReference type="Proteomes" id="UP000245212"/>
    </source>
</evidence>
<dbReference type="AlphaFoldDB" id="A0A2V1K3K1"/>
<comment type="caution">
    <text evidence="3">The sequence shown here is derived from an EMBL/GenBank/DDBJ whole genome shotgun (WGS) entry which is preliminary data.</text>
</comment>
<dbReference type="Gene3D" id="3.30.310.170">
    <property type="entry name" value="Outer membrane protein assembly factor BamC"/>
    <property type="match status" value="1"/>
</dbReference>
<feature type="chain" id="PRO_5015988877" description="Outer membrane protein assembly factor BamC" evidence="2">
    <location>
        <begin position="28"/>
        <end position="384"/>
    </location>
</feature>
<protein>
    <recommendedName>
        <fullName evidence="5">Outer membrane protein assembly factor BamC</fullName>
    </recommendedName>
</protein>
<accession>A0A2V1K3K1</accession>
<feature type="region of interest" description="Disordered" evidence="1">
    <location>
        <begin position="42"/>
        <end position="72"/>
    </location>
</feature>
<feature type="signal peptide" evidence="2">
    <location>
        <begin position="1"/>
        <end position="27"/>
    </location>
</feature>
<sequence>MRNCMNKRYTGLSALVGLALLSGCSQVNELLGTEDSIDYKSTASAPRETLSIPPDLTQAASDPRYRAPASGSTTFSEYAQGQTQLAQEQQQAPTATTVLPQRDDIRIMRDGDMRWLVVQRPVESIFPEVGDFWVEQGFTLAINDPNIGVVETDWAENRAKVPEGWLRNMLGRVLDSVFDSGERERFRTRLERMPDGSTEIYISHRQMREQLSKDGSNVMWQMADEDPGLNAVMLARLMVQLGTDQERARAMVEAAESRNTPARAQVQEVSGGDPVLVLSDSFDQAWRRVGLALDQASFAVEDRNRSTGEYYMRYNDTDTGAGDDKPGFFGRLFGGSDPSKEPVYRLVLKSDQGRTTVSVLDPNGQPDQSATARRMLSVLADSLR</sequence>